<dbReference type="EMBL" id="JBEPLM010000007">
    <property type="protein sequence ID" value="MET3594649.1"/>
    <property type="molecule type" value="Genomic_DNA"/>
</dbReference>
<feature type="region of interest" description="Disordered" evidence="1">
    <location>
        <begin position="25"/>
        <end position="44"/>
    </location>
</feature>
<name>A0ABV2HVM4_9HYPH</name>
<organism evidence="2 3">
    <name type="scientific">Mesorhizobium shonense</name>
    <dbReference type="NCBI Taxonomy" id="1209948"/>
    <lineage>
        <taxon>Bacteria</taxon>
        <taxon>Pseudomonadati</taxon>
        <taxon>Pseudomonadota</taxon>
        <taxon>Alphaproteobacteria</taxon>
        <taxon>Hyphomicrobiales</taxon>
        <taxon>Phyllobacteriaceae</taxon>
        <taxon>Mesorhizobium</taxon>
    </lineage>
</organism>
<feature type="compositionally biased region" description="Polar residues" evidence="1">
    <location>
        <begin position="32"/>
        <end position="44"/>
    </location>
</feature>
<keyword evidence="3" id="KW-1185">Reference proteome</keyword>
<evidence type="ECO:0000256" key="1">
    <source>
        <dbReference type="SAM" id="MobiDB-lite"/>
    </source>
</evidence>
<dbReference type="Proteomes" id="UP001549036">
    <property type="component" value="Unassembled WGS sequence"/>
</dbReference>
<reference evidence="2 3" key="1">
    <citation type="submission" date="2024-06" db="EMBL/GenBank/DDBJ databases">
        <title>Genomic Encyclopedia of Type Strains, Phase IV (KMG-IV): sequencing the most valuable type-strain genomes for metagenomic binning, comparative biology and taxonomic classification.</title>
        <authorList>
            <person name="Goeker M."/>
        </authorList>
    </citation>
    <scope>NUCLEOTIDE SEQUENCE [LARGE SCALE GENOMIC DNA]</scope>
    <source>
        <strain evidence="2 3">DSM 29846</strain>
    </source>
</reference>
<comment type="caution">
    <text evidence="2">The sequence shown here is derived from an EMBL/GenBank/DDBJ whole genome shotgun (WGS) entry which is preliminary data.</text>
</comment>
<evidence type="ECO:0000313" key="2">
    <source>
        <dbReference type="EMBL" id="MET3594649.1"/>
    </source>
</evidence>
<accession>A0ABV2HVM4</accession>
<protein>
    <submittedName>
        <fullName evidence="2">Uncharacterized protein</fullName>
    </submittedName>
</protein>
<sequence length="44" mass="4720">MRRLKPRIAGENVADSAPLVGITKNPVDGMRTITNRQRGNTGTG</sequence>
<proteinExistence type="predicted"/>
<evidence type="ECO:0000313" key="3">
    <source>
        <dbReference type="Proteomes" id="UP001549036"/>
    </source>
</evidence>
<gene>
    <name evidence="2" type="ORF">ABID26_004057</name>
</gene>